<dbReference type="AlphaFoldDB" id="D0LGX0"/>
<sequence length="525" mass="56596">MAHTPRWILLTLSVLSGLSWVVAGPDVDVWPLAYVGLVPLLVAVERARSTRQAALCGWVAGLVANVLGFAWIIELLTRHAAMPGLLGALALLLLAAYQALVFMLFAAAVRGLRERSRARGAAWPLWALAPACMVAFEFLVPFLFPWYLAISQAWVPPMIQLAEFTGPLGVTAVIALVNGGLGDALLGPSRRRRVLGGVAAALALVGALGFGTWRMAAIDEARAQAPTLRVGVVQTHVPMNSPPAGADQLAALQAASAELDAAGAELLVWPESSYPYALPRAMAADAAPESPYRVRDGFDAPVIFGAVTRAPERERPPWNSALMLDQSGRVTGRYDKMHLLLFGEYIPLLDTFPSLRALLPEAASHFARGQAVTSFPLRVGERDLRLGPLICYEDILPRFGRTLAAEHPHLLVNLTNDAWFGDSAEPWQHLALSVLRAVELRADMVRAVNPGVSAFIDASGRVRAQTFSLDPAREQRPPATLLVDAALLEGGHTFYARAGDWLGYLCALAVLGAWLLWPALTRRRA</sequence>
<keyword evidence="8 9" id="KW-0012">Acyltransferase</keyword>
<dbReference type="Proteomes" id="UP000001880">
    <property type="component" value="Chromosome"/>
</dbReference>
<evidence type="ECO:0000256" key="5">
    <source>
        <dbReference type="ARBA" id="ARBA00022692"/>
    </source>
</evidence>
<evidence type="ECO:0000256" key="3">
    <source>
        <dbReference type="ARBA" id="ARBA00022475"/>
    </source>
</evidence>
<name>D0LGX0_HALO1</name>
<keyword evidence="3 9" id="KW-1003">Cell membrane</keyword>
<dbReference type="RefSeq" id="WP_012827300.1">
    <property type="nucleotide sequence ID" value="NC_013440.1"/>
</dbReference>
<dbReference type="STRING" id="502025.Hoch_2147"/>
<dbReference type="InterPro" id="IPR045378">
    <property type="entry name" value="LNT_N"/>
</dbReference>
<evidence type="ECO:0000256" key="7">
    <source>
        <dbReference type="ARBA" id="ARBA00023136"/>
    </source>
</evidence>
<accession>D0LGX0</accession>
<feature type="transmembrane region" description="Helical" evidence="9">
    <location>
        <begin position="194"/>
        <end position="213"/>
    </location>
</feature>
<feature type="transmembrane region" description="Helical" evidence="9">
    <location>
        <begin position="501"/>
        <end position="520"/>
    </location>
</feature>
<feature type="transmembrane region" description="Helical" evidence="9">
    <location>
        <begin position="121"/>
        <end position="144"/>
    </location>
</feature>
<evidence type="ECO:0000256" key="6">
    <source>
        <dbReference type="ARBA" id="ARBA00022989"/>
    </source>
</evidence>
<dbReference type="HOGENOM" id="CLU_019563_1_2_7"/>
<dbReference type="GO" id="GO:0016410">
    <property type="term" value="F:N-acyltransferase activity"/>
    <property type="evidence" value="ECO:0007669"/>
    <property type="project" value="UniProtKB-UniRule"/>
</dbReference>
<feature type="transmembrane region" description="Helical" evidence="9">
    <location>
        <begin position="29"/>
        <end position="47"/>
    </location>
</feature>
<comment type="catalytic activity">
    <reaction evidence="9">
        <text>N-terminal S-1,2-diacyl-sn-glyceryl-L-cysteinyl-[lipoprotein] + a glycerophospholipid = N-acyl-S-1,2-diacyl-sn-glyceryl-L-cysteinyl-[lipoprotein] + a 2-acyl-sn-glycero-3-phospholipid + H(+)</text>
        <dbReference type="Rhea" id="RHEA:48228"/>
        <dbReference type="Rhea" id="RHEA-COMP:14681"/>
        <dbReference type="Rhea" id="RHEA-COMP:14684"/>
        <dbReference type="ChEBI" id="CHEBI:15378"/>
        <dbReference type="ChEBI" id="CHEBI:136912"/>
        <dbReference type="ChEBI" id="CHEBI:140656"/>
        <dbReference type="ChEBI" id="CHEBI:140657"/>
        <dbReference type="ChEBI" id="CHEBI:140660"/>
        <dbReference type="EC" id="2.3.1.269"/>
    </reaction>
</comment>
<dbReference type="CDD" id="cd07571">
    <property type="entry name" value="ALP_N-acyl_transferase"/>
    <property type="match status" value="1"/>
</dbReference>
<dbReference type="Pfam" id="PF20154">
    <property type="entry name" value="LNT_N"/>
    <property type="match status" value="1"/>
</dbReference>
<comment type="subcellular location">
    <subcellularLocation>
        <location evidence="9">Cell inner membrane</location>
        <topology evidence="9">Multi-pass membrane protein</topology>
    </subcellularLocation>
    <subcellularLocation>
        <location evidence="1">Cell membrane</location>
        <topology evidence="1">Multi-pass membrane protein</topology>
    </subcellularLocation>
</comment>
<comment type="similarity">
    <text evidence="2 9">Belongs to the CN hydrolase family. Apolipoprotein N-acyltransferase subfamily.</text>
</comment>
<dbReference type="SUPFAM" id="SSF56317">
    <property type="entry name" value="Carbon-nitrogen hydrolase"/>
    <property type="match status" value="1"/>
</dbReference>
<dbReference type="HAMAP" id="MF_01148">
    <property type="entry name" value="Lnt"/>
    <property type="match status" value="1"/>
</dbReference>
<dbReference type="PROSITE" id="PS50263">
    <property type="entry name" value="CN_HYDROLASE"/>
    <property type="match status" value="1"/>
</dbReference>
<feature type="transmembrane region" description="Helical" evidence="9">
    <location>
        <begin position="7"/>
        <end position="23"/>
    </location>
</feature>
<evidence type="ECO:0000313" key="11">
    <source>
        <dbReference type="EMBL" id="ACY14692.1"/>
    </source>
</evidence>
<dbReference type="PANTHER" id="PTHR38686:SF1">
    <property type="entry name" value="APOLIPOPROTEIN N-ACYLTRANSFERASE"/>
    <property type="match status" value="1"/>
</dbReference>
<evidence type="ECO:0000313" key="12">
    <source>
        <dbReference type="Proteomes" id="UP000001880"/>
    </source>
</evidence>
<organism evidence="11 12">
    <name type="scientific">Haliangium ochraceum (strain DSM 14365 / JCM 11303 / SMP-2)</name>
    <dbReference type="NCBI Taxonomy" id="502025"/>
    <lineage>
        <taxon>Bacteria</taxon>
        <taxon>Pseudomonadati</taxon>
        <taxon>Myxococcota</taxon>
        <taxon>Polyangia</taxon>
        <taxon>Haliangiales</taxon>
        <taxon>Kofleriaceae</taxon>
        <taxon>Haliangium</taxon>
    </lineage>
</organism>
<evidence type="ECO:0000259" key="10">
    <source>
        <dbReference type="PROSITE" id="PS50263"/>
    </source>
</evidence>
<protein>
    <recommendedName>
        <fullName evidence="9">Apolipoprotein N-acyltransferase</fullName>
        <shortName evidence="9">ALP N-acyltransferase</shortName>
        <ecNumber evidence="9">2.3.1.269</ecNumber>
    </recommendedName>
</protein>
<feature type="transmembrane region" description="Helical" evidence="9">
    <location>
        <begin position="85"/>
        <end position="109"/>
    </location>
</feature>
<keyword evidence="12" id="KW-1185">Reference proteome</keyword>
<dbReference type="InterPro" id="IPR003010">
    <property type="entry name" value="C-N_Hydrolase"/>
</dbReference>
<evidence type="ECO:0000256" key="2">
    <source>
        <dbReference type="ARBA" id="ARBA00010065"/>
    </source>
</evidence>
<dbReference type="GO" id="GO:0005886">
    <property type="term" value="C:plasma membrane"/>
    <property type="evidence" value="ECO:0007669"/>
    <property type="project" value="UniProtKB-SubCell"/>
</dbReference>
<dbReference type="InterPro" id="IPR036526">
    <property type="entry name" value="C-N_Hydrolase_sf"/>
</dbReference>
<dbReference type="InterPro" id="IPR004563">
    <property type="entry name" value="Apolipo_AcylTrfase"/>
</dbReference>
<keyword evidence="5 9" id="KW-0812">Transmembrane</keyword>
<dbReference type="PANTHER" id="PTHR38686">
    <property type="entry name" value="APOLIPOPROTEIN N-ACYLTRANSFERASE"/>
    <property type="match status" value="1"/>
</dbReference>
<keyword evidence="9" id="KW-0997">Cell inner membrane</keyword>
<evidence type="ECO:0000256" key="1">
    <source>
        <dbReference type="ARBA" id="ARBA00004651"/>
    </source>
</evidence>
<comment type="pathway">
    <text evidence="9">Protein modification; lipoprotein biosynthesis (N-acyl transfer).</text>
</comment>
<proteinExistence type="inferred from homology"/>
<reference evidence="11 12" key="1">
    <citation type="journal article" date="2010" name="Stand. Genomic Sci.">
        <title>Complete genome sequence of Haliangium ochraceum type strain (SMP-2).</title>
        <authorList>
            <consortium name="US DOE Joint Genome Institute (JGI-PGF)"/>
            <person name="Ivanova N."/>
            <person name="Daum C."/>
            <person name="Lang E."/>
            <person name="Abt B."/>
            <person name="Kopitz M."/>
            <person name="Saunders E."/>
            <person name="Lapidus A."/>
            <person name="Lucas S."/>
            <person name="Glavina Del Rio T."/>
            <person name="Nolan M."/>
            <person name="Tice H."/>
            <person name="Copeland A."/>
            <person name="Cheng J.F."/>
            <person name="Chen F."/>
            <person name="Bruce D."/>
            <person name="Goodwin L."/>
            <person name="Pitluck S."/>
            <person name="Mavromatis K."/>
            <person name="Pati A."/>
            <person name="Mikhailova N."/>
            <person name="Chen A."/>
            <person name="Palaniappan K."/>
            <person name="Land M."/>
            <person name="Hauser L."/>
            <person name="Chang Y.J."/>
            <person name="Jeffries C.D."/>
            <person name="Detter J.C."/>
            <person name="Brettin T."/>
            <person name="Rohde M."/>
            <person name="Goker M."/>
            <person name="Bristow J."/>
            <person name="Markowitz V."/>
            <person name="Eisen J.A."/>
            <person name="Hugenholtz P."/>
            <person name="Kyrpides N.C."/>
            <person name="Klenk H.P."/>
        </authorList>
    </citation>
    <scope>NUCLEOTIDE SEQUENCE [LARGE SCALE GENOMIC DNA]</scope>
    <source>
        <strain evidence="12">DSM 14365 / CIP 107738 / JCM 11303 / AJ 13395 / SMP-2</strain>
    </source>
</reference>
<dbReference type="Pfam" id="PF00795">
    <property type="entry name" value="CN_hydrolase"/>
    <property type="match status" value="1"/>
</dbReference>
<comment type="function">
    <text evidence="9">Catalyzes the phospholipid dependent N-acylation of the N-terminal cysteine of apolipoprotein, the last step in lipoprotein maturation.</text>
</comment>
<keyword evidence="4 9" id="KW-0808">Transferase</keyword>
<dbReference type="Gene3D" id="3.60.110.10">
    <property type="entry name" value="Carbon-nitrogen hydrolase"/>
    <property type="match status" value="1"/>
</dbReference>
<evidence type="ECO:0000256" key="9">
    <source>
        <dbReference type="HAMAP-Rule" id="MF_01148"/>
    </source>
</evidence>
<evidence type="ECO:0000256" key="4">
    <source>
        <dbReference type="ARBA" id="ARBA00022679"/>
    </source>
</evidence>
<feature type="domain" description="CN hydrolase" evidence="10">
    <location>
        <begin position="228"/>
        <end position="487"/>
    </location>
</feature>
<keyword evidence="7 9" id="KW-0472">Membrane</keyword>
<dbReference type="UniPathway" id="UPA00666"/>
<dbReference type="EC" id="2.3.1.269" evidence="9"/>
<dbReference type="NCBIfam" id="TIGR00546">
    <property type="entry name" value="lnt"/>
    <property type="match status" value="1"/>
</dbReference>
<dbReference type="GO" id="GO:0042158">
    <property type="term" value="P:lipoprotein biosynthetic process"/>
    <property type="evidence" value="ECO:0007669"/>
    <property type="project" value="UniProtKB-UniRule"/>
</dbReference>
<evidence type="ECO:0000256" key="8">
    <source>
        <dbReference type="ARBA" id="ARBA00023315"/>
    </source>
</evidence>
<dbReference type="eggNOG" id="COG0815">
    <property type="taxonomic scope" value="Bacteria"/>
</dbReference>
<keyword evidence="6 9" id="KW-1133">Transmembrane helix</keyword>
<feature type="transmembrane region" description="Helical" evidence="9">
    <location>
        <begin position="54"/>
        <end position="73"/>
    </location>
</feature>
<gene>
    <name evidence="9" type="primary">lnt</name>
    <name evidence="11" type="ordered locus">Hoch_2147</name>
</gene>
<feature type="transmembrane region" description="Helical" evidence="9">
    <location>
        <begin position="164"/>
        <end position="182"/>
    </location>
</feature>
<dbReference type="KEGG" id="hoh:Hoch_2147"/>
<dbReference type="OrthoDB" id="9804277at2"/>
<keyword evidence="11" id="KW-0449">Lipoprotein</keyword>
<dbReference type="EMBL" id="CP001804">
    <property type="protein sequence ID" value="ACY14692.1"/>
    <property type="molecule type" value="Genomic_DNA"/>
</dbReference>